<dbReference type="Proteomes" id="UP001165090">
    <property type="component" value="Unassembled WGS sequence"/>
</dbReference>
<dbReference type="InterPro" id="IPR040092">
    <property type="entry name" value="TBRG1"/>
</dbReference>
<feature type="region of interest" description="Disordered" evidence="3">
    <location>
        <begin position="354"/>
        <end position="377"/>
    </location>
</feature>
<dbReference type="InterPro" id="IPR003889">
    <property type="entry name" value="FYrich_C"/>
</dbReference>
<accession>A0ABQ5RX06</accession>
<feature type="region of interest" description="Disordered" evidence="3">
    <location>
        <begin position="755"/>
        <end position="788"/>
    </location>
</feature>
<feature type="compositionally biased region" description="Gly residues" evidence="3">
    <location>
        <begin position="687"/>
        <end position="704"/>
    </location>
</feature>
<dbReference type="Pfam" id="PF05964">
    <property type="entry name" value="FYRN"/>
    <property type="match status" value="1"/>
</dbReference>
<feature type="region of interest" description="Disordered" evidence="3">
    <location>
        <begin position="1553"/>
        <end position="1602"/>
    </location>
</feature>
<dbReference type="PANTHER" id="PTHR22715">
    <property type="entry name" value="TRANSFORMING GROWTH FACTOR BETA REGULATED GENE 1"/>
    <property type="match status" value="1"/>
</dbReference>
<comment type="caution">
    <text evidence="4">The sequence shown here is derived from an EMBL/GenBank/DDBJ whole genome shotgun (WGS) entry which is preliminary data.</text>
</comment>
<feature type="compositionally biased region" description="Gly residues" evidence="3">
    <location>
        <begin position="1479"/>
        <end position="1494"/>
    </location>
</feature>
<dbReference type="EMBL" id="BSDZ01000011">
    <property type="protein sequence ID" value="GLI62110.1"/>
    <property type="molecule type" value="Genomic_DNA"/>
</dbReference>
<reference evidence="4 5" key="1">
    <citation type="journal article" date="2023" name="IScience">
        <title>Expanded male sex-determining region conserved during the evolution of homothallism in the green alga Volvox.</title>
        <authorList>
            <person name="Yamamoto K."/>
            <person name="Matsuzaki R."/>
            <person name="Mahakham W."/>
            <person name="Heman W."/>
            <person name="Sekimoto H."/>
            <person name="Kawachi M."/>
            <person name="Minakuchi Y."/>
            <person name="Toyoda A."/>
            <person name="Nozaki H."/>
        </authorList>
    </citation>
    <scope>NUCLEOTIDE SEQUENCE [LARGE SCALE GENOMIC DNA]</scope>
    <source>
        <strain evidence="4 5">NIES-4468</strain>
    </source>
</reference>
<evidence type="ECO:0000256" key="3">
    <source>
        <dbReference type="SAM" id="MobiDB-lite"/>
    </source>
</evidence>
<feature type="non-terminal residue" evidence="4">
    <location>
        <position position="1602"/>
    </location>
</feature>
<comment type="subcellular location">
    <subcellularLocation>
        <location evidence="1">Nucleus</location>
    </subcellularLocation>
</comment>
<protein>
    <submittedName>
        <fullName evidence="4">Uncharacterized protein</fullName>
    </submittedName>
</protein>
<feature type="region of interest" description="Disordered" evidence="3">
    <location>
        <begin position="540"/>
        <end position="728"/>
    </location>
</feature>
<sequence>MREPDEERSPKRARTEDTPFEIVTMQAGGEPPRVPWLLVERQAARQAFIMFGVGRWREIHLNFCRLSKAKHVRTAGELERAVWHLLQALRVHAADPGDIAFLDSLLKPVAHLGDLTTAGQPWPKVDKGSRWLMGRLRNLADFNAAVTAMQQQPEVLVRFRQLLAAMPDRSPPATWWNTECDVALLRGMYRAGYGEYDAVFSDPEFLPIFNGAREAQQARLRELALAAGATAPGKAAGGAGSKEPAAEEGGHGLATTADGSGHVKSDDAVGEDTAVAAGRAAPDSGTTVSASDPSVAAGRVDTSPPPSYIWPDGQVLTPRLRRLCDLLLKAVRQVRVDSIAVGSGSVATPDIAAKTPRRSRQSGGAAATGPCGGAGRGMAEKAEVWSKKDRLEALGLLMRFGLPHAVTSVRDAAAVGAQGAVAVGADGIESPGALPGALSMSSPGGVGNASGAHLTAAVESVGELVSLAREHCPRLAAKSATGIQQALRDLLTEKDELLGTEGHEAGAGAASGTRTPRPNRHAPGCGCRICQNIARRNIQQQAGADGSPGQGAMAAPIDTAASVGGGDGEGATGAAEGSDAVAGDEAAVPAGRPGAEPQQQEVEDGAGRTCQVDGRDPHVGAQSRSGTDAAPAGAGGAVSEEDGEEMAASGPDSDGDSAEHSAEEGDSDGETDGVKRHRQDGSPASPGNGGPGGHADGPGAGGGSTAADEEAGPGEGSGRKRRKKGSITKVLTAVSASRLRQRLELLEQLGRGLEELSRPPPVDVAAAGAGGRRSSASHQPPGGDTASRVAWEQSPALVGKRGVLPVWWQPEHDLQLAQGVMRHGFGAWDAIAMDPEYCFASCARAAQAVNGGEDAAAAAGVASPTSTLGPPASWMPSPQLLGKRVAQIVKVMQRLLSNPRSLKTVARRQARRANPPGAVVAAAAAAAMEPSSSAAAAAALSLSAEAAAIAAAAAAEAEAILAAKRQRAGGAKAAIAAISVDGGGDGDDGGEADVDEDANDGDDGGEEQEEEGREEEAEAAPPSPLKPDVTKSRVRVIKVLPPEPSLPPPVVHHQLRGSLSTSSAGARTDSQPPPQPSAAAPGGDHGRTDLSPEELADLAMRMAMEALQRKEGGGGGARSAGKGRHAKAGPAASRPPLAPVPAVVAVAEPTHAPHMPHKRHEPCNAMDDTGDGTDADGGDALPSADVDDEDVPSTGPTRLHNRLAAAAVAQQQQQPSPKRRRVEMANLLPDGHVDLEAVTLPVVVARGRGGSGLTLTLVSLGRVDWQRKGYHNTSTVYPLGYQATREYFSMARSDGTTTYLLEVVDGGESPVFRVTAEDMPGLEITGKSPGLAWNQVLERVRAVRGLQKLSCKSGVEMFGLSHPKVQALILQMPEIGRLQRLHRPLMATRAGLIQSPEQLSAAMAALQAEREKGQASAQGHEAEEHPVEEGDGSGGEAGHYEHQHQRSSWSEGHAGRLLVKREAMDEESQGAAGGQEAVGAGGIGHNDGGGGGGSPAKRRARGLERQRLKEEAAAIAAAIMLGPVAPAAAAPPEGSECAAGSAGEEQMVVHVAARSEEQAAGSVGGLQHPLEGTDQTPSEGRGRRRRPQPQRKKQRQANSWSD</sequence>
<evidence type="ECO:0000313" key="4">
    <source>
        <dbReference type="EMBL" id="GLI62110.1"/>
    </source>
</evidence>
<dbReference type="Pfam" id="PF05965">
    <property type="entry name" value="FYRC"/>
    <property type="match status" value="1"/>
</dbReference>
<gene>
    <name evidence="4" type="ORF">VaNZ11_004693</name>
</gene>
<dbReference type="Gene3D" id="3.30.160.360">
    <property type="match status" value="1"/>
</dbReference>
<feature type="compositionally biased region" description="Polar residues" evidence="3">
    <location>
        <begin position="1057"/>
        <end position="1069"/>
    </location>
</feature>
<dbReference type="PANTHER" id="PTHR22715:SF0">
    <property type="entry name" value="TRANSFORMING GROWTH FACTOR BETA REGULATOR 1"/>
    <property type="match status" value="1"/>
</dbReference>
<feature type="compositionally biased region" description="Pro residues" evidence="3">
    <location>
        <begin position="1041"/>
        <end position="1050"/>
    </location>
</feature>
<proteinExistence type="predicted"/>
<dbReference type="SMART" id="SM00542">
    <property type="entry name" value="FYRC"/>
    <property type="match status" value="1"/>
</dbReference>
<feature type="region of interest" description="Disordered" evidence="3">
    <location>
        <begin position="1403"/>
        <end position="1507"/>
    </location>
</feature>
<evidence type="ECO:0000256" key="1">
    <source>
        <dbReference type="ARBA" id="ARBA00004123"/>
    </source>
</evidence>
<feature type="compositionally biased region" description="Low complexity" evidence="3">
    <location>
        <begin position="1128"/>
        <end position="1137"/>
    </location>
</feature>
<feature type="compositionally biased region" description="Acidic residues" evidence="3">
    <location>
        <begin position="984"/>
        <end position="1018"/>
    </location>
</feature>
<evidence type="ECO:0000313" key="5">
    <source>
        <dbReference type="Proteomes" id="UP001165090"/>
    </source>
</evidence>
<dbReference type="PROSITE" id="PS51543">
    <property type="entry name" value="FYRC"/>
    <property type="match status" value="1"/>
</dbReference>
<feature type="compositionally biased region" description="Acidic residues" evidence="3">
    <location>
        <begin position="1168"/>
        <end position="1177"/>
    </location>
</feature>
<feature type="region of interest" description="Disordered" evidence="3">
    <location>
        <begin position="1153"/>
        <end position="1197"/>
    </location>
</feature>
<dbReference type="PROSITE" id="PS51542">
    <property type="entry name" value="FYRN"/>
    <property type="match status" value="1"/>
</dbReference>
<feature type="region of interest" description="Disordered" evidence="3">
    <location>
        <begin position="502"/>
        <end position="523"/>
    </location>
</feature>
<evidence type="ECO:0000256" key="2">
    <source>
        <dbReference type="ARBA" id="ARBA00023242"/>
    </source>
</evidence>
<keyword evidence="5" id="KW-1185">Reference proteome</keyword>
<feature type="compositionally biased region" description="Basic residues" evidence="3">
    <location>
        <begin position="1582"/>
        <end position="1595"/>
    </location>
</feature>
<keyword evidence="2" id="KW-0539">Nucleus</keyword>
<feature type="region of interest" description="Disordered" evidence="3">
    <location>
        <begin position="231"/>
        <end position="305"/>
    </location>
</feature>
<dbReference type="Gene3D" id="1.10.10.60">
    <property type="entry name" value="Homeodomain-like"/>
    <property type="match status" value="2"/>
</dbReference>
<dbReference type="InterPro" id="IPR003888">
    <property type="entry name" value="FYrich_N"/>
</dbReference>
<name>A0ABQ5RX06_9CHLO</name>
<organism evidence="4 5">
    <name type="scientific">Volvox africanus</name>
    <dbReference type="NCBI Taxonomy" id="51714"/>
    <lineage>
        <taxon>Eukaryota</taxon>
        <taxon>Viridiplantae</taxon>
        <taxon>Chlorophyta</taxon>
        <taxon>core chlorophytes</taxon>
        <taxon>Chlorophyceae</taxon>
        <taxon>CS clade</taxon>
        <taxon>Chlamydomonadales</taxon>
        <taxon>Volvocaceae</taxon>
        <taxon>Volvox</taxon>
    </lineage>
</organism>
<feature type="region of interest" description="Disordered" evidence="3">
    <location>
        <begin position="980"/>
        <end position="1137"/>
    </location>
</feature>